<reference evidence="2 3" key="1">
    <citation type="submission" date="2021-03" db="EMBL/GenBank/DDBJ databases">
        <title>Sequencing the genomes of 1000 actinobacteria strains.</title>
        <authorList>
            <person name="Klenk H.-P."/>
        </authorList>
    </citation>
    <scope>NUCLEOTIDE SEQUENCE [LARGE SCALE GENOMIC DNA]</scope>
    <source>
        <strain evidence="2 3">DSM 46670</strain>
    </source>
</reference>
<dbReference type="Pfam" id="PF20703">
    <property type="entry name" value="nSTAND1"/>
    <property type="match status" value="1"/>
</dbReference>
<dbReference type="SUPFAM" id="SSF47413">
    <property type="entry name" value="lambda repressor-like DNA-binding domains"/>
    <property type="match status" value="2"/>
</dbReference>
<organism evidence="2 3">
    <name type="scientific">Kibdelosporangium banguiense</name>
    <dbReference type="NCBI Taxonomy" id="1365924"/>
    <lineage>
        <taxon>Bacteria</taxon>
        <taxon>Bacillati</taxon>
        <taxon>Actinomycetota</taxon>
        <taxon>Actinomycetes</taxon>
        <taxon>Pseudonocardiales</taxon>
        <taxon>Pseudonocardiaceae</taxon>
        <taxon>Kibdelosporangium</taxon>
    </lineage>
</organism>
<dbReference type="InterPro" id="IPR049052">
    <property type="entry name" value="nSTAND1"/>
</dbReference>
<feature type="domain" description="HTH cro/C1-type" evidence="1">
    <location>
        <begin position="343"/>
        <end position="399"/>
    </location>
</feature>
<dbReference type="Gene3D" id="3.40.50.300">
    <property type="entry name" value="P-loop containing nucleotide triphosphate hydrolases"/>
    <property type="match status" value="1"/>
</dbReference>
<evidence type="ECO:0000313" key="3">
    <source>
        <dbReference type="Proteomes" id="UP001519332"/>
    </source>
</evidence>
<sequence>MVQRFAWELRQLREKAGSPTYRQLALRAHYSQATLAKAASGRDLPSLAVTLAYVRACGGDTEQWGARWREAAAEAAPAALEDITAAQQQADAPAPYLGLAAFTPEDADRFFGREQLVAELVATLDQHRFLAVFGASGSGKSSLLQAGLLPAVREEYATALITPGAEPESQLRQALGARPAETDVLLVVDQFEELFTLCPDLATRERFITGLLEAVREPGSRTRVVLGVRADFYAHCAQHRGLVEALRKAQVLVGPMTTDELRAVITGPAIRFGYSVEGALVSRLIGDATGQPGVLPLLSHALLETWRRRRGNALTLAGYEAAGGIHRAITRTDERSRLFAEQLRRTRLAAGLSLSELARRVHYSKAHLSNIEAGRKPAGVGLARRCDAAFGAEGRLSALVAPPITVSSGSSDGRDEAWSKEVWTMNLESNGSTWFTPVRRRDALASGAALPALRLTERGASAAANQETTLTALQAMFEQHRLIGQMMSPATVLPALIAQTHTLRGLARVARSPVRERFLRLAARYAEYTGWMAQEAGNDRGAMWWTQTAVDMAGAVGDHDVSAHSLVRRALVALYRDDAAVTVELARRAQTDPRAPVRVRGMAALREAQGHALAREDKLCQDSLDRAARLLETVRPDPSDGMMLGPAAGSAVAPVVNGWCLYDLGRPAEAAEVLDRELARLPSSSRRSNARFGARRALAHAAAGEIDHACALTHQVLDSAELVDSATIRLDLRRLARTLARWASHRPVSELQPRLTMALHAPVS</sequence>
<name>A0ABS4TYW5_9PSEU</name>
<dbReference type="EMBL" id="JAGINW010000001">
    <property type="protein sequence ID" value="MBP2329590.1"/>
    <property type="molecule type" value="Genomic_DNA"/>
</dbReference>
<dbReference type="InterPro" id="IPR001387">
    <property type="entry name" value="Cro/C1-type_HTH"/>
</dbReference>
<dbReference type="RefSeq" id="WP_209646336.1">
    <property type="nucleotide sequence ID" value="NZ_JAGINW010000001.1"/>
</dbReference>
<keyword evidence="3" id="KW-1185">Reference proteome</keyword>
<dbReference type="Pfam" id="PF13560">
    <property type="entry name" value="HTH_31"/>
    <property type="match status" value="2"/>
</dbReference>
<dbReference type="Proteomes" id="UP001519332">
    <property type="component" value="Unassembled WGS sequence"/>
</dbReference>
<dbReference type="SUPFAM" id="SSF52540">
    <property type="entry name" value="P-loop containing nucleoside triphosphate hydrolases"/>
    <property type="match status" value="1"/>
</dbReference>
<dbReference type="PROSITE" id="PS50943">
    <property type="entry name" value="HTH_CROC1"/>
    <property type="match status" value="1"/>
</dbReference>
<dbReference type="Gene3D" id="1.10.260.40">
    <property type="entry name" value="lambda repressor-like DNA-binding domains"/>
    <property type="match status" value="1"/>
</dbReference>
<gene>
    <name evidence="2" type="ORF">JOF56_009975</name>
</gene>
<evidence type="ECO:0000313" key="2">
    <source>
        <dbReference type="EMBL" id="MBP2329590.1"/>
    </source>
</evidence>
<dbReference type="SMART" id="SM00530">
    <property type="entry name" value="HTH_XRE"/>
    <property type="match status" value="2"/>
</dbReference>
<dbReference type="CDD" id="cd00093">
    <property type="entry name" value="HTH_XRE"/>
    <property type="match status" value="2"/>
</dbReference>
<evidence type="ECO:0000259" key="1">
    <source>
        <dbReference type="PROSITE" id="PS50943"/>
    </source>
</evidence>
<proteinExistence type="predicted"/>
<dbReference type="InterPro" id="IPR027417">
    <property type="entry name" value="P-loop_NTPase"/>
</dbReference>
<protein>
    <submittedName>
        <fullName evidence="2">Transcriptional regulator with XRE-family HTH domain</fullName>
    </submittedName>
</protein>
<accession>A0ABS4TYW5</accession>
<dbReference type="InterPro" id="IPR010982">
    <property type="entry name" value="Lambda_DNA-bd_dom_sf"/>
</dbReference>
<comment type="caution">
    <text evidence="2">The sequence shown here is derived from an EMBL/GenBank/DDBJ whole genome shotgun (WGS) entry which is preliminary data.</text>
</comment>